<dbReference type="Proteomes" id="UP001156389">
    <property type="component" value="Unassembled WGS sequence"/>
</dbReference>
<evidence type="ECO:0000259" key="9">
    <source>
        <dbReference type="PROSITE" id="PS51643"/>
    </source>
</evidence>
<evidence type="ECO:0000313" key="10">
    <source>
        <dbReference type="EMBL" id="MCT2590543.1"/>
    </source>
</evidence>
<evidence type="ECO:0000256" key="1">
    <source>
        <dbReference type="ARBA" id="ARBA00006847"/>
    </source>
</evidence>
<reference evidence="10 11" key="1">
    <citation type="submission" date="2021-10" db="EMBL/GenBank/DDBJ databases">
        <title>Streptomyces gossypii sp. nov., isolated from soil collected from cotton field.</title>
        <authorList>
            <person name="Ge X."/>
            <person name="Chen X."/>
            <person name="Liu W."/>
        </authorList>
    </citation>
    <scope>NUCLEOTIDE SEQUENCE [LARGE SCALE GENOMIC DNA]</scope>
    <source>
        <strain evidence="10 11">N2-109</strain>
    </source>
</reference>
<keyword evidence="6" id="KW-0347">Helicase</keyword>
<keyword evidence="7" id="KW-0067">ATP-binding</keyword>
<comment type="similarity">
    <text evidence="2">In the central section; belongs to the CRISPR-associated helicase Cas3 family.</text>
</comment>
<keyword evidence="4" id="KW-0547">Nucleotide-binding</keyword>
<dbReference type="Gene3D" id="3.40.50.300">
    <property type="entry name" value="P-loop containing nucleotide triphosphate hydrolases"/>
    <property type="match status" value="2"/>
</dbReference>
<dbReference type="InterPro" id="IPR054712">
    <property type="entry name" value="Cas3-like_dom"/>
</dbReference>
<dbReference type="InterPro" id="IPR011545">
    <property type="entry name" value="DEAD/DEAH_box_helicase_dom"/>
</dbReference>
<keyword evidence="10" id="KW-0255">Endonuclease</keyword>
<comment type="caution">
    <text evidence="10">The sequence shown here is derived from an EMBL/GenBank/DDBJ whole genome shotgun (WGS) entry which is preliminary data.</text>
</comment>
<evidence type="ECO:0000256" key="6">
    <source>
        <dbReference type="ARBA" id="ARBA00022806"/>
    </source>
</evidence>
<dbReference type="Pfam" id="PF00270">
    <property type="entry name" value="DEAD"/>
    <property type="match status" value="1"/>
</dbReference>
<dbReference type="CDD" id="cd17930">
    <property type="entry name" value="DEXHc_cas3"/>
    <property type="match status" value="1"/>
</dbReference>
<dbReference type="InterPro" id="IPR006483">
    <property type="entry name" value="CRISPR-assoc_Cas3_HD"/>
</dbReference>
<dbReference type="GO" id="GO:0004519">
    <property type="term" value="F:endonuclease activity"/>
    <property type="evidence" value="ECO:0007669"/>
    <property type="project" value="UniProtKB-KW"/>
</dbReference>
<feature type="domain" description="HD Cas3-type" evidence="9">
    <location>
        <begin position="1"/>
        <end position="172"/>
    </location>
</feature>
<keyword evidence="5" id="KW-0378">Hydrolase</keyword>
<dbReference type="InterPro" id="IPR027417">
    <property type="entry name" value="P-loop_NTPase"/>
</dbReference>
<accession>A0ABT2JRN8</accession>
<evidence type="ECO:0000256" key="4">
    <source>
        <dbReference type="ARBA" id="ARBA00022741"/>
    </source>
</evidence>
<dbReference type="SUPFAM" id="SSF52540">
    <property type="entry name" value="P-loop containing nucleoside triphosphate hydrolases"/>
    <property type="match status" value="1"/>
</dbReference>
<evidence type="ECO:0000256" key="8">
    <source>
        <dbReference type="ARBA" id="ARBA00023118"/>
    </source>
</evidence>
<organism evidence="10 11">
    <name type="scientific">Streptomyces gossypii</name>
    <dbReference type="NCBI Taxonomy" id="2883101"/>
    <lineage>
        <taxon>Bacteria</taxon>
        <taxon>Bacillati</taxon>
        <taxon>Actinomycetota</taxon>
        <taxon>Actinomycetes</taxon>
        <taxon>Kitasatosporales</taxon>
        <taxon>Streptomycetaceae</taxon>
        <taxon>Streptomyces</taxon>
    </lineage>
</organism>
<dbReference type="InterPro" id="IPR038257">
    <property type="entry name" value="CRISPR-assoc_Cas3_HD_sf"/>
</dbReference>
<dbReference type="Gene3D" id="1.10.3210.30">
    <property type="match status" value="1"/>
</dbReference>
<evidence type="ECO:0000256" key="7">
    <source>
        <dbReference type="ARBA" id="ARBA00022840"/>
    </source>
</evidence>
<protein>
    <submittedName>
        <fullName evidence="10">CRISPR-associated endonuclease Cas3</fullName>
    </submittedName>
</protein>
<dbReference type="NCBIfam" id="TIGR01596">
    <property type="entry name" value="cas3_HD"/>
    <property type="match status" value="1"/>
</dbReference>
<dbReference type="PROSITE" id="PS51643">
    <property type="entry name" value="HD_CAS3"/>
    <property type="match status" value="1"/>
</dbReference>
<keyword evidence="11" id="KW-1185">Reference proteome</keyword>
<dbReference type="CDD" id="cd09641">
    <property type="entry name" value="Cas3''_I"/>
    <property type="match status" value="1"/>
</dbReference>
<evidence type="ECO:0000256" key="3">
    <source>
        <dbReference type="ARBA" id="ARBA00022723"/>
    </source>
</evidence>
<sequence length="749" mass="81246">MSGSRHALEDHLRGSAALARGFGQVFGAGELAGYLALIHDVGKGTCSWRDKLLHVEGQGGGRVGIPHKHAGTVLADRYTQLAFGAVVFGHHGGLPGMEKLKSELVKALPGGEYAESVGEAIRAVEELIPQIHPEHRLVVPSWLTDLSKKEGRLGLDLLVRMLYSCVVDADFLDTSAHFEATAARVRAPADMAALLERYEMRRAKMLAGRQLSPVDGLRQSVYEQACAASSGPPGVYVLHVPTGGAKTLAAGGFALRHAAAHGKQRVVLAVPYISITEQNAAVYRDLLDPDPGSDEQAVVLEHHSAVDLDAEEASAGLTPKQREELKARAHAAKLAAENWDAPFVVTTTVRLFESLFSHKPSPMRRLHNLAGSVVVLDEVQALPDRLLVPILSGLRGLADHFGVTVLLASATQPSFWELQKWEGLERRAVIEDPSQLFDALARVSYEWRMEEDVTLEGIAAKAAAFPQVLTVVGTTKDAARFHRHLGHHAAEGSLLHLSTRMTGGHRREVIAAVKELLAGGAAVQVVSTSLIEAGVDLDFPRVYRAWAPAESLQQAAGRCNRDGRLPAGTVVIFRPADGHTPRSSEYDAALQASETYFGPGRAFPDDLGALEGYYRLRYHLQQGGPDSGLGAELEDLRRKLDFPAVDRAFQMIDDGLSTPVVVIRHEEDREAIEKAVGQLRDPYRPCGPEVLRSLQQHTASLPRYEADAALRSGLAEPVTGDLLLWCGAYHHQRGLDPDEPEDRQSYAVM</sequence>
<evidence type="ECO:0000256" key="5">
    <source>
        <dbReference type="ARBA" id="ARBA00022801"/>
    </source>
</evidence>
<name>A0ABT2JRN8_9ACTN</name>
<dbReference type="EMBL" id="JAJAGO010000004">
    <property type="protein sequence ID" value="MCT2590543.1"/>
    <property type="molecule type" value="Genomic_DNA"/>
</dbReference>
<proteinExistence type="inferred from homology"/>
<keyword evidence="10" id="KW-0540">Nuclease</keyword>
<comment type="similarity">
    <text evidence="1">In the N-terminal section; belongs to the CRISPR-associated nuclease Cas3-HD family.</text>
</comment>
<keyword evidence="8" id="KW-0051">Antiviral defense</keyword>
<evidence type="ECO:0000313" key="11">
    <source>
        <dbReference type="Proteomes" id="UP001156389"/>
    </source>
</evidence>
<dbReference type="Pfam" id="PF22590">
    <property type="entry name" value="Cas3-like_C_2"/>
    <property type="match status" value="1"/>
</dbReference>
<keyword evidence="3" id="KW-0479">Metal-binding</keyword>
<evidence type="ECO:0000256" key="2">
    <source>
        <dbReference type="ARBA" id="ARBA00009046"/>
    </source>
</evidence>
<gene>
    <name evidence="10" type="ORF">LHJ74_11590</name>
</gene>